<dbReference type="Gene3D" id="1.10.357.10">
    <property type="entry name" value="Tetracycline Repressor, domain 2"/>
    <property type="match status" value="1"/>
</dbReference>
<dbReference type="HOGENOM" id="CLU_2450379_0_0_0"/>
<evidence type="ECO:0000313" key="2">
    <source>
        <dbReference type="Proteomes" id="UP000019151"/>
    </source>
</evidence>
<reference evidence="1 2" key="1">
    <citation type="journal article" date="2014" name="Genome Announc.">
        <title>Genome Sequence and Methylome of Soil Bacterium Gemmatirosa kalamazoonensis KBS708T, a Member of the Rarely Cultivated Gemmatimonadetes Phylum.</title>
        <authorList>
            <person name="Debruyn J.M."/>
            <person name="Radosevich M."/>
            <person name="Wommack K.E."/>
            <person name="Polson S.W."/>
            <person name="Hauser L.J."/>
            <person name="Fawaz M.N."/>
            <person name="Korlach J."/>
            <person name="Tsai Y.C."/>
        </authorList>
    </citation>
    <scope>NUCLEOTIDE SEQUENCE [LARGE SCALE GENOMIC DNA]</scope>
    <source>
        <strain evidence="1 2">KBS708</strain>
    </source>
</reference>
<name>W0RK75_9BACT</name>
<dbReference type="AlphaFoldDB" id="W0RK75"/>
<evidence type="ECO:0000313" key="1">
    <source>
        <dbReference type="EMBL" id="AHG89828.1"/>
    </source>
</evidence>
<accession>W0RK75</accession>
<gene>
    <name evidence="1" type="ORF">J421_2291</name>
</gene>
<dbReference type="STRING" id="861299.J421_2291"/>
<dbReference type="KEGG" id="gba:J421_2291"/>
<dbReference type="EMBL" id="CP007128">
    <property type="protein sequence ID" value="AHG89828.1"/>
    <property type="molecule type" value="Genomic_DNA"/>
</dbReference>
<dbReference type="InParanoid" id="W0RK75"/>
<dbReference type="Proteomes" id="UP000019151">
    <property type="component" value="Chromosome"/>
</dbReference>
<proteinExistence type="predicted"/>
<protein>
    <submittedName>
        <fullName evidence="1">Uncharacterized protein</fullName>
    </submittedName>
</protein>
<keyword evidence="2" id="KW-1185">Reference proteome</keyword>
<organism evidence="1 2">
    <name type="scientific">Gemmatirosa kalamazoonensis</name>
    <dbReference type="NCBI Taxonomy" id="861299"/>
    <lineage>
        <taxon>Bacteria</taxon>
        <taxon>Pseudomonadati</taxon>
        <taxon>Gemmatimonadota</taxon>
        <taxon>Gemmatimonadia</taxon>
        <taxon>Gemmatimonadales</taxon>
        <taxon>Gemmatimonadaceae</taxon>
        <taxon>Gemmatirosa</taxon>
    </lineage>
</organism>
<sequence length="89" mass="9263">MRDTPALRVRDPRNHERLERGIAGALGVCAGTGADDLRIRLDSTRIGGLLRLGGAGWVAAANAEASVGEYVRQVLGALDASLLPPPHPG</sequence>
<dbReference type="RefSeq" id="WP_104022527.1">
    <property type="nucleotide sequence ID" value="NZ_CP007128.1"/>
</dbReference>